<dbReference type="InterPro" id="IPR013320">
    <property type="entry name" value="ConA-like_dom_sf"/>
</dbReference>
<evidence type="ECO:0000313" key="3">
    <source>
        <dbReference type="EMBL" id="NBD23252.1"/>
    </source>
</evidence>
<proteinExistence type="predicted"/>
<feature type="signal peptide" evidence="1">
    <location>
        <begin position="1"/>
        <end position="28"/>
    </location>
</feature>
<gene>
    <name evidence="3" type="ORF">GT019_05165</name>
</gene>
<dbReference type="SUPFAM" id="SSF49344">
    <property type="entry name" value="CBD9-like"/>
    <property type="match status" value="2"/>
</dbReference>
<dbReference type="Proteomes" id="UP000665561">
    <property type="component" value="Unassembled WGS sequence"/>
</dbReference>
<sequence>MKIRNLRKRFLSAAFAASLVIASTSVGPATTNAAGTASANKTLSSLTVDGSLGESVWTLGNTLGATTIGTPNNTVSFGTLWDANYLYVGVKALDSALNNDSAVIFDDDSFDIYIDANHNKGTSYDGSDRMFQVAYNDGALVEKNNNTSGVLHATAAISGGFTAELAIPWSSLGVTPAAGTVIGLDIANNDDDNGGTRDSQKVWSGTADNYTDTSAFGDLTLSAATVGSASPGTASANKTLAAIATDGSLSESVWSIGSLANKTTIGTPNNTLGFGALWDATYLYVGVKALDGNLFNDSSLIYDDDSIDIYIDANHNKGTSYDSFDRQFQVGYNDSALTEKNGNTSGVLHATAAISGGFTAELAIPWSSLGVTPSAGTVIGLDIANNDDDNGSARDSQLIWNGTANDYLDTSVFGDLTLSGTTVGTPSTETVGGGSISSPAIGPAPTGSFSGFTLVKNWHFGTSGTIKNTSDLVGEFQFHDQFGTIANGTNYGAVIVAPTAATALGSTPTGAQPVEDPNHPVRQFTSDSLKTFLVPLNGATSVSPGQHNVGNGSIQAKWNLPNGGSLLGRDILWETRVRYDTPQAFWFALWNAGNQWNQGAEIDLVESFGYDNGGGNTNFDGRYWHSNSVNNPDAINYGSWSSGMAAGGVSAFDPLQYHTWQLLYAHDNSYKMYMDGHLVQSGNNYNWTVGNVPGGTPIDFDFMFDFGWGHTQVASVNKTLPASALSGKYYEINYSRVYLK</sequence>
<dbReference type="Gene3D" id="2.60.120.200">
    <property type="match status" value="1"/>
</dbReference>
<evidence type="ECO:0000256" key="1">
    <source>
        <dbReference type="SAM" id="SignalP"/>
    </source>
</evidence>
<feature type="chain" id="PRO_5046010353" description="GH16 domain-containing protein" evidence="1">
    <location>
        <begin position="29"/>
        <end position="740"/>
    </location>
</feature>
<dbReference type="InterPro" id="IPR000757">
    <property type="entry name" value="Beta-glucanase-like"/>
</dbReference>
<feature type="domain" description="GH16" evidence="2">
    <location>
        <begin position="507"/>
        <end position="740"/>
    </location>
</feature>
<dbReference type="InterPro" id="IPR010502">
    <property type="entry name" value="Carb-bd_dom_fam9"/>
</dbReference>
<dbReference type="PROSITE" id="PS51762">
    <property type="entry name" value="GH16_2"/>
    <property type="match status" value="1"/>
</dbReference>
<dbReference type="EMBL" id="JAAAMV010000002">
    <property type="protein sequence ID" value="NBD23252.1"/>
    <property type="molecule type" value="Genomic_DNA"/>
</dbReference>
<accession>A0ABW9XKX8</accession>
<dbReference type="Pfam" id="PF06452">
    <property type="entry name" value="CBM9_1"/>
    <property type="match status" value="2"/>
</dbReference>
<dbReference type="SUPFAM" id="SSF49899">
    <property type="entry name" value="Concanavalin A-like lectins/glucanases"/>
    <property type="match status" value="1"/>
</dbReference>
<keyword evidence="4" id="KW-1185">Reference proteome</keyword>
<keyword evidence="1" id="KW-0732">Signal</keyword>
<reference evidence="3 4" key="1">
    <citation type="submission" date="2020-01" db="EMBL/GenBank/DDBJ databases">
        <title>Paenibacillus soybeanensis sp. nov. isolated from the nodules of soybean (Glycine max(L.) Merr).</title>
        <authorList>
            <person name="Wang H."/>
        </authorList>
    </citation>
    <scope>NUCLEOTIDE SEQUENCE [LARGE SCALE GENOMIC DNA]</scope>
    <source>
        <strain evidence="3 4">T1</strain>
    </source>
</reference>
<comment type="caution">
    <text evidence="3">The sequence shown here is derived from an EMBL/GenBank/DDBJ whole genome shotgun (WGS) entry which is preliminary data.</text>
</comment>
<dbReference type="RefSeq" id="WP_161741677.1">
    <property type="nucleotide sequence ID" value="NZ_JAAAMV010000002.1"/>
</dbReference>
<protein>
    <recommendedName>
        <fullName evidence="2">GH16 domain-containing protein</fullName>
    </recommendedName>
</protein>
<organism evidence="3 4">
    <name type="scientific">Paenibacillus glycinis</name>
    <dbReference type="NCBI Taxonomy" id="2697035"/>
    <lineage>
        <taxon>Bacteria</taxon>
        <taxon>Bacillati</taxon>
        <taxon>Bacillota</taxon>
        <taxon>Bacilli</taxon>
        <taxon>Bacillales</taxon>
        <taxon>Paenibacillaceae</taxon>
        <taxon>Paenibacillus</taxon>
    </lineage>
</organism>
<dbReference type="Gene3D" id="2.60.40.1190">
    <property type="match status" value="2"/>
</dbReference>
<evidence type="ECO:0000259" key="2">
    <source>
        <dbReference type="PROSITE" id="PS51762"/>
    </source>
</evidence>
<name>A0ABW9XKX8_9BACL</name>
<evidence type="ECO:0000313" key="4">
    <source>
        <dbReference type="Proteomes" id="UP000665561"/>
    </source>
</evidence>